<dbReference type="EMBL" id="BGPR01001815">
    <property type="protein sequence ID" value="GBM62417.1"/>
    <property type="molecule type" value="Genomic_DNA"/>
</dbReference>
<proteinExistence type="predicted"/>
<dbReference type="Proteomes" id="UP000499080">
    <property type="component" value="Unassembled WGS sequence"/>
</dbReference>
<comment type="caution">
    <text evidence="1">The sequence shown here is derived from an EMBL/GenBank/DDBJ whole genome shotgun (WGS) entry which is preliminary data.</text>
</comment>
<reference evidence="1 2" key="1">
    <citation type="journal article" date="2019" name="Sci. Rep.">
        <title>Orb-weaving spider Araneus ventricosus genome elucidates the spidroin gene catalogue.</title>
        <authorList>
            <person name="Kono N."/>
            <person name="Nakamura H."/>
            <person name="Ohtoshi R."/>
            <person name="Moran D.A.P."/>
            <person name="Shinohara A."/>
            <person name="Yoshida Y."/>
            <person name="Fujiwara M."/>
            <person name="Mori M."/>
            <person name="Tomita M."/>
            <person name="Arakawa K."/>
        </authorList>
    </citation>
    <scope>NUCLEOTIDE SEQUENCE [LARGE SCALE GENOMIC DNA]</scope>
</reference>
<keyword evidence="1" id="KW-0548">Nucleotidyltransferase</keyword>
<name>A0A4Y2H9Q2_ARAVE</name>
<keyword evidence="2" id="KW-1185">Reference proteome</keyword>
<sequence>MPIPRGCLSKSNFSRDFQSADHTAFFGTPEPETRSRVLIPSFSPFISFYSLLQGVDEVVKPLLSFPSLDNRPLVDQQLTFRVVHLYIWEDFPSHPRTITCLFADDSAVLAQGTTIKYILRTLQSFLVSLEEWLTKWRIAVNTDKTKAIIFRKGYSNFNPANLELFDETIEWVTEGKYLGLIIDNKLTFRQHISYLKEKFWAKIYLCLPLIGRNSSLSLENKIILFKQVLRPILTYAAPIWGLAAPSNRKKVQILQNKLLRIIVNAPWFIRNSVIHSDLQIESIDDHIQKLSRKFFSGIVDHPNNLIADQTDFTEFTGRYR</sequence>
<keyword evidence="1" id="KW-0808">Transferase</keyword>
<dbReference type="AlphaFoldDB" id="A0A4Y2H9Q2"/>
<dbReference type="OrthoDB" id="6433969at2759"/>
<protein>
    <submittedName>
        <fullName evidence="1">RNA-directed DNA polymerase from mobile element jockey</fullName>
    </submittedName>
</protein>
<dbReference type="PANTHER" id="PTHR33332">
    <property type="entry name" value="REVERSE TRANSCRIPTASE DOMAIN-CONTAINING PROTEIN"/>
    <property type="match status" value="1"/>
</dbReference>
<dbReference type="GO" id="GO:0003964">
    <property type="term" value="F:RNA-directed DNA polymerase activity"/>
    <property type="evidence" value="ECO:0007669"/>
    <property type="project" value="UniProtKB-KW"/>
</dbReference>
<evidence type="ECO:0000313" key="1">
    <source>
        <dbReference type="EMBL" id="GBM62417.1"/>
    </source>
</evidence>
<organism evidence="1 2">
    <name type="scientific">Araneus ventricosus</name>
    <name type="common">Orbweaver spider</name>
    <name type="synonym">Epeira ventricosa</name>
    <dbReference type="NCBI Taxonomy" id="182803"/>
    <lineage>
        <taxon>Eukaryota</taxon>
        <taxon>Metazoa</taxon>
        <taxon>Ecdysozoa</taxon>
        <taxon>Arthropoda</taxon>
        <taxon>Chelicerata</taxon>
        <taxon>Arachnida</taxon>
        <taxon>Araneae</taxon>
        <taxon>Araneomorphae</taxon>
        <taxon>Entelegynae</taxon>
        <taxon>Araneoidea</taxon>
        <taxon>Araneidae</taxon>
        <taxon>Araneus</taxon>
    </lineage>
</organism>
<accession>A0A4Y2H9Q2</accession>
<evidence type="ECO:0000313" key="2">
    <source>
        <dbReference type="Proteomes" id="UP000499080"/>
    </source>
</evidence>
<gene>
    <name evidence="1" type="primary">jockeypol_221</name>
    <name evidence="1" type="ORF">AVEN_254382_1</name>
</gene>
<keyword evidence="1" id="KW-0695">RNA-directed DNA polymerase</keyword>